<dbReference type="OrthoDB" id="9789070at2"/>
<name>A0A3S9SYM8_9FIRM</name>
<dbReference type="Proteomes" id="UP000267250">
    <property type="component" value="Chromosome"/>
</dbReference>
<proteinExistence type="predicted"/>
<keyword evidence="2" id="KW-1185">Reference proteome</keyword>
<gene>
    <name evidence="1" type="ORF">BBF96_07660</name>
</gene>
<sequence>MQGKEYEEVLEILAGKIFEFANCLKNNPKFHNKAYEHICCVLKSQTIIYENQLIVKEGKDVPADTFKTLLMKMLFIVK</sequence>
<organism evidence="1 2">
    <name type="scientific">Anoxybacter fermentans</name>
    <dbReference type="NCBI Taxonomy" id="1323375"/>
    <lineage>
        <taxon>Bacteria</taxon>
        <taxon>Bacillati</taxon>
        <taxon>Bacillota</taxon>
        <taxon>Clostridia</taxon>
        <taxon>Halanaerobiales</taxon>
        <taxon>Anoxybacter</taxon>
    </lineage>
</organism>
<dbReference type="KEGG" id="aft:BBF96_07660"/>
<dbReference type="RefSeq" id="WP_127016599.1">
    <property type="nucleotide sequence ID" value="NZ_CP016379.1"/>
</dbReference>
<reference evidence="1 2" key="1">
    <citation type="submission" date="2016-07" db="EMBL/GenBank/DDBJ databases">
        <title>Genome and transcriptome analysis of iron-reducing fermentative bacteria Anoxybacter fermentans.</title>
        <authorList>
            <person name="Zeng X."/>
            <person name="Shao Z."/>
        </authorList>
    </citation>
    <scope>NUCLEOTIDE SEQUENCE [LARGE SCALE GENOMIC DNA]</scope>
    <source>
        <strain evidence="1 2">DY22613</strain>
    </source>
</reference>
<evidence type="ECO:0000313" key="1">
    <source>
        <dbReference type="EMBL" id="AZR73272.1"/>
    </source>
</evidence>
<evidence type="ECO:0000313" key="2">
    <source>
        <dbReference type="Proteomes" id="UP000267250"/>
    </source>
</evidence>
<accession>A0A3S9SYM8</accession>
<dbReference type="EMBL" id="CP016379">
    <property type="protein sequence ID" value="AZR73272.1"/>
    <property type="molecule type" value="Genomic_DNA"/>
</dbReference>
<protein>
    <submittedName>
        <fullName evidence="1">Uncharacterized protein</fullName>
    </submittedName>
</protein>
<dbReference type="AlphaFoldDB" id="A0A3S9SYM8"/>